<gene>
    <name evidence="12" type="ORF">C9374_002910</name>
</gene>
<dbReference type="SUPFAM" id="SSF55681">
    <property type="entry name" value="Class II aaRS and biotin synthetases"/>
    <property type="match status" value="1"/>
</dbReference>
<keyword evidence="6" id="KW-0648">Protein biosynthesis</keyword>
<dbReference type="Gene3D" id="1.10.287.40">
    <property type="entry name" value="Serine-tRNA synthetase, tRNA binding domain"/>
    <property type="match status" value="1"/>
</dbReference>
<keyword evidence="4" id="KW-0547">Nucleotide-binding</keyword>
<evidence type="ECO:0000313" key="12">
    <source>
        <dbReference type="EMBL" id="KAG2385761.1"/>
    </source>
</evidence>
<evidence type="ECO:0000256" key="2">
    <source>
        <dbReference type="ARBA" id="ARBA00012840"/>
    </source>
</evidence>
<evidence type="ECO:0000256" key="1">
    <source>
        <dbReference type="ARBA" id="ARBA00010728"/>
    </source>
</evidence>
<dbReference type="InterPro" id="IPR015866">
    <property type="entry name" value="Ser-tRNA-synth_1_N"/>
</dbReference>
<feature type="compositionally biased region" description="Polar residues" evidence="10">
    <location>
        <begin position="548"/>
        <end position="557"/>
    </location>
</feature>
<dbReference type="InterPro" id="IPR027417">
    <property type="entry name" value="P-loop_NTPase"/>
</dbReference>
<evidence type="ECO:0000256" key="3">
    <source>
        <dbReference type="ARBA" id="ARBA00022598"/>
    </source>
</evidence>
<name>A0AA88GTZ0_NAELO</name>
<evidence type="ECO:0000256" key="7">
    <source>
        <dbReference type="ARBA" id="ARBA00023146"/>
    </source>
</evidence>
<dbReference type="GeneID" id="68095365"/>
<dbReference type="CDD" id="cd00770">
    <property type="entry name" value="SerRS_core"/>
    <property type="match status" value="1"/>
</dbReference>
<feature type="compositionally biased region" description="Polar residues" evidence="10">
    <location>
        <begin position="566"/>
        <end position="577"/>
    </location>
</feature>
<dbReference type="FunFam" id="3.30.930.10:FF:000026">
    <property type="entry name" value="Seryl-tRNA synthetase, cytoplasmic"/>
    <property type="match status" value="1"/>
</dbReference>
<feature type="region of interest" description="Disordered" evidence="10">
    <location>
        <begin position="991"/>
        <end position="1016"/>
    </location>
</feature>
<dbReference type="GO" id="GO:0004828">
    <property type="term" value="F:serine-tRNA ligase activity"/>
    <property type="evidence" value="ECO:0007669"/>
    <property type="project" value="UniProtKB-EC"/>
</dbReference>
<dbReference type="Gene3D" id="3.30.930.10">
    <property type="entry name" value="Bira Bifunctional Protein, Domain 2"/>
    <property type="match status" value="1"/>
</dbReference>
<evidence type="ECO:0000256" key="8">
    <source>
        <dbReference type="ARBA" id="ARBA00031113"/>
    </source>
</evidence>
<feature type="compositionally biased region" description="Low complexity" evidence="10">
    <location>
        <begin position="10"/>
        <end position="29"/>
    </location>
</feature>
<keyword evidence="3" id="KW-0436">Ligase</keyword>
<comment type="caution">
    <text evidence="12">The sequence shown here is derived from an EMBL/GenBank/DDBJ whole genome shotgun (WGS) entry which is preliminary data.</text>
</comment>
<feature type="region of interest" description="Disordered" evidence="10">
    <location>
        <begin position="1"/>
        <end position="34"/>
    </location>
</feature>
<evidence type="ECO:0000256" key="9">
    <source>
        <dbReference type="SAM" id="Coils"/>
    </source>
</evidence>
<dbReference type="InterPro" id="IPR033729">
    <property type="entry name" value="SerRS_core"/>
</dbReference>
<proteinExistence type="inferred from homology"/>
<dbReference type="PRINTS" id="PR00981">
    <property type="entry name" value="TRNASYNTHSER"/>
</dbReference>
<dbReference type="SUPFAM" id="SSF50249">
    <property type="entry name" value="Nucleic acid-binding proteins"/>
    <property type="match status" value="1"/>
</dbReference>
<organism evidence="12 13">
    <name type="scientific">Naegleria lovaniensis</name>
    <name type="common">Amoeba</name>
    <dbReference type="NCBI Taxonomy" id="51637"/>
    <lineage>
        <taxon>Eukaryota</taxon>
        <taxon>Discoba</taxon>
        <taxon>Heterolobosea</taxon>
        <taxon>Tetramitia</taxon>
        <taxon>Eutetramitia</taxon>
        <taxon>Vahlkampfiidae</taxon>
        <taxon>Naegleria</taxon>
    </lineage>
</organism>
<dbReference type="Pfam" id="PF02403">
    <property type="entry name" value="Seryl_tRNA_N"/>
    <property type="match status" value="1"/>
</dbReference>
<dbReference type="Gene3D" id="2.40.50.140">
    <property type="entry name" value="Nucleic acid-binding proteins"/>
    <property type="match status" value="1"/>
</dbReference>
<evidence type="ECO:0000313" key="13">
    <source>
        <dbReference type="Proteomes" id="UP000816034"/>
    </source>
</evidence>
<keyword evidence="9" id="KW-0175">Coiled coil</keyword>
<feature type="region of interest" description="Disordered" evidence="10">
    <location>
        <begin position="533"/>
        <end position="577"/>
    </location>
</feature>
<dbReference type="InterPro" id="IPR002317">
    <property type="entry name" value="Ser-tRNA-ligase_type_1"/>
</dbReference>
<dbReference type="Pfam" id="PF00587">
    <property type="entry name" value="tRNA-synt_2b"/>
    <property type="match status" value="1"/>
</dbReference>
<dbReference type="GO" id="GO:0006434">
    <property type="term" value="P:seryl-tRNA aminoacylation"/>
    <property type="evidence" value="ECO:0007669"/>
    <property type="project" value="InterPro"/>
</dbReference>
<dbReference type="InterPro" id="IPR012340">
    <property type="entry name" value="NA-bd_OB-fold"/>
</dbReference>
<feature type="compositionally biased region" description="Low complexity" evidence="10">
    <location>
        <begin position="1299"/>
        <end position="1342"/>
    </location>
</feature>
<dbReference type="Gene3D" id="3.40.50.300">
    <property type="entry name" value="P-loop containing nucleotide triphosphate hydrolases"/>
    <property type="match status" value="1"/>
</dbReference>
<evidence type="ECO:0000259" key="11">
    <source>
        <dbReference type="PROSITE" id="PS50862"/>
    </source>
</evidence>
<dbReference type="InterPro" id="IPR010978">
    <property type="entry name" value="tRNA-bd_arm"/>
</dbReference>
<dbReference type="PROSITE" id="PS50862">
    <property type="entry name" value="AA_TRNA_LIGASE_II"/>
    <property type="match status" value="1"/>
</dbReference>
<dbReference type="InterPro" id="IPR045864">
    <property type="entry name" value="aa-tRNA-synth_II/BPL/LPL"/>
</dbReference>
<dbReference type="NCBIfam" id="TIGR00414">
    <property type="entry name" value="serS"/>
    <property type="match status" value="1"/>
</dbReference>
<keyword evidence="5" id="KW-0067">ATP-binding</keyword>
<dbReference type="FunFam" id="1.10.287.40:FF:000002">
    <property type="entry name" value="Serine--tRNA ligase, cytoplasmic"/>
    <property type="match status" value="1"/>
</dbReference>
<evidence type="ECO:0000256" key="10">
    <source>
        <dbReference type="SAM" id="MobiDB-lite"/>
    </source>
</evidence>
<feature type="coiled-coil region" evidence="9">
    <location>
        <begin position="1473"/>
        <end position="1500"/>
    </location>
</feature>
<dbReference type="EMBL" id="PYSW02000017">
    <property type="protein sequence ID" value="KAG2385761.1"/>
    <property type="molecule type" value="Genomic_DNA"/>
</dbReference>
<feature type="compositionally biased region" description="Low complexity" evidence="10">
    <location>
        <begin position="996"/>
        <end position="1015"/>
    </location>
</feature>
<dbReference type="InterPro" id="IPR002314">
    <property type="entry name" value="aa-tRNA-synt_IIb"/>
</dbReference>
<feature type="domain" description="Aminoacyl-transfer RNA synthetases class-II family profile" evidence="11">
    <location>
        <begin position="1541"/>
        <end position="1819"/>
    </location>
</feature>
<dbReference type="PANTHER" id="PTHR11778">
    <property type="entry name" value="SERYL-TRNA SYNTHETASE"/>
    <property type="match status" value="1"/>
</dbReference>
<reference evidence="12 13" key="1">
    <citation type="journal article" date="2018" name="BMC Genomics">
        <title>The genome of Naegleria lovaniensis, the basis for a comparative approach to unravel pathogenicity factors of the human pathogenic amoeba N. fowleri.</title>
        <authorList>
            <person name="Liechti N."/>
            <person name="Schurch N."/>
            <person name="Bruggmann R."/>
            <person name="Wittwer M."/>
        </authorList>
    </citation>
    <scope>NUCLEOTIDE SEQUENCE [LARGE SCALE GENOMIC DNA]</scope>
    <source>
        <strain evidence="12 13">ATCC 30569</strain>
    </source>
</reference>
<dbReference type="EC" id="6.1.1.11" evidence="2"/>
<accession>A0AA88GTZ0</accession>
<dbReference type="RefSeq" id="XP_044549754.1">
    <property type="nucleotide sequence ID" value="XM_044692380.1"/>
</dbReference>
<sequence length="1836" mass="207191">MLQRTCEVETSSPNHATSSSNTTSSSSTSLLNKRISAPGSSRQSLLASQQCIFFLGCPFLGKTSHYESIYELKGFERISFETDRNKNISRMFDLLSQNRKIVIDDEKTMSSSEARKKLVEKIKTDQPQCSIECITFYPKYGDLQIEIAKIFHLCEYFELNNFEMNERFESLNQFLKEIVTSREEENSSTSSILTHPAPDEGFGKISSQELPLFVNRRESDFCYQSLIIDACSSNLFTYDSKKRKVQFKNPSVIRSQLLKWSETFHEPRVIFIFKDKESFRVSLNIPANHVNSLNVMHLLRDTIVDLGLPFPIYYCTDSESRNLVHIFCQIFYMYSIRMEESLFVTDLPLQDIPNDIFRIFSKLHVTDHSTLFADEQHHDFQTLLSSPPQNHNLPAITLQFLPNSKSVDAPKSRRYPLLNQLNDNENVTDQPYFEYQKRGMQHGIVLPRNFISYFEYKEDFFEHEILITTIMEDDENAEYADQRKAILFGDEDLDKMMQDEDDTESQDALAKLQYLRELRKKSDEKTEVTTAATMKNEAIPSRSKTDRAVTQSSSKISEVTDPFGNKGSTTMKSQSGDGMELSTASQIENAFPSQNVSSSTVYTTVVDSSILSQLRINMSIFHIMNHFGAVYFQRGRDYKNEYRIDNFRTKIINNVAFKLYSTCIGSREEPYKQESIIKDGKLLKAICNCPIGSEGLCKHVCAQILAFREKEQYTKEKSEYLNVSKSERKLPPPIAFTMLEPILDDWCVKVKVIKKHNEKTWANERGSGRVCAITVEDELSSKRLKVIMFNDLINEFYDKMEEGEIYYINKGHLIKKTNDDMYEIQLCTNSVVRNIHEVGVKFKDTTSKNATDFKKIFNEVVEMPHQHGIQFEEFKPSTSLSTTAASNMPQNSTSSSSFIAPSPEKKRKHMDAMNENTAGSHMTNHDDILENEQISKPALQLAPNESPSKKKKQNASPSIDTRFEHILNGLPTQESQHSIIASQPILANSLFHPSHHSVPSQQSSSSNESQRSKSSVGTVIAPTLVVDKSRSSPEALSPVLFTGIGMKYQPPHTSPTLTLCDHSEEEEDSQHPCELVDISRETAPEVTLSSTSNNSHEIAISMVNPKNNPSQNTTTENIISSTTTTNGNNTTCGNSPLSSTTPKGVFFFVDEEEDTNSHISSSTSLLQDIFFTPHKSKLASEASSHRSMDFFSGRALASPPLLSDANVEEIISSTDNMLQPQEAPQEERPKSPHSLSQHNKPPVVEVVYLSDNDGVEILEHATPQKRNKKSTRRSITSLTSSPGIMLEEEITPRSTTSAANSTPLLTTPPLANLTLSTPPQQPSSSSSTLSSSATSSSSSTLKTPKKICNKDQRTLAEVTMLDINLFREYKGGNPEIIRESQRRRFADVTLVDKVIELDEVWRVTLGKLNHIKSFTGIISKEVGNRMKNKVPLGDDLDLPKEVTDDIHALFTKEALEQGSLAKLNTNQLKKLSTHITEVHIKNAEEEVKQKERERDNVLLQIGNIVHETVVVSDNEDNNGIVRLVGNPRPKVDEQTGYTCLKHIDIMRKLGGLATEEGTQVGGGRGYFLLGDLVRMNLALQNYAIDFLSNKGYTPIYTPFFMTKEQMKKVAQLSQFDEELYSVTGEGEDKYLIATSEQPIAAFHLEKRFDESELPLKYCGLSTCFRKEVGAHGKDTTGIFRVHQFEKIEQFVVTSPKDNKSWEMFEEMIGNSEAFYQSLGIPYRVVNIVSGALNNAAAKKFDLEAWFPGADPGNEYRELVSCSNCTDYQTRRLEVKYGKSKKQGGEVEYCHMLNSTLTATSRTLCCIVENYQTPEGVNVPEVLQPYMGGTKFIKFKN</sequence>
<evidence type="ECO:0000256" key="4">
    <source>
        <dbReference type="ARBA" id="ARBA00022741"/>
    </source>
</evidence>
<feature type="compositionally biased region" description="Polar residues" evidence="10">
    <location>
        <begin position="880"/>
        <end position="891"/>
    </location>
</feature>
<dbReference type="GO" id="GO:0005524">
    <property type="term" value="F:ATP binding"/>
    <property type="evidence" value="ECO:0007669"/>
    <property type="project" value="UniProtKB-KW"/>
</dbReference>
<feature type="compositionally biased region" description="Basic residues" evidence="10">
    <location>
        <begin position="1263"/>
        <end position="1272"/>
    </location>
</feature>
<keyword evidence="7" id="KW-0030">Aminoacyl-tRNA synthetase</keyword>
<evidence type="ECO:0000256" key="6">
    <source>
        <dbReference type="ARBA" id="ARBA00022917"/>
    </source>
</evidence>
<dbReference type="InterPro" id="IPR006195">
    <property type="entry name" value="aa-tRNA-synth_II"/>
</dbReference>
<protein>
    <recommendedName>
        <fullName evidence="2">serine--tRNA ligase</fullName>
        <ecNumber evidence="2">6.1.1.11</ecNumber>
    </recommendedName>
    <alternativeName>
        <fullName evidence="8">Seryl-tRNA synthetase</fullName>
    </alternativeName>
</protein>
<dbReference type="InterPro" id="IPR042103">
    <property type="entry name" value="SerRS_1_N_sf"/>
</dbReference>
<feature type="region of interest" description="Disordered" evidence="10">
    <location>
        <begin position="1217"/>
        <end position="1241"/>
    </location>
</feature>
<evidence type="ECO:0000256" key="5">
    <source>
        <dbReference type="ARBA" id="ARBA00022840"/>
    </source>
</evidence>
<dbReference type="Proteomes" id="UP000816034">
    <property type="component" value="Unassembled WGS sequence"/>
</dbReference>
<feature type="region of interest" description="Disordered" evidence="10">
    <location>
        <begin position="1258"/>
        <end position="1346"/>
    </location>
</feature>
<feature type="region of interest" description="Disordered" evidence="10">
    <location>
        <begin position="880"/>
        <end position="910"/>
    </location>
</feature>
<keyword evidence="13" id="KW-1185">Reference proteome</keyword>
<comment type="similarity">
    <text evidence="1">Belongs to the class-II aminoacyl-tRNA synthetase family. Type-1 seryl-tRNA synthetase subfamily.</text>
</comment>
<dbReference type="SUPFAM" id="SSF46589">
    <property type="entry name" value="tRNA-binding arm"/>
    <property type="match status" value="1"/>
</dbReference>